<dbReference type="SUPFAM" id="SSF159664">
    <property type="entry name" value="CobE/GbiG C-terminal domain-like"/>
    <property type="match status" value="1"/>
</dbReference>
<dbReference type="STRING" id="159449.B4N89_28510"/>
<keyword evidence="3" id="KW-1185">Reference proteome</keyword>
<evidence type="ECO:0000259" key="1">
    <source>
        <dbReference type="Pfam" id="PF01890"/>
    </source>
</evidence>
<dbReference type="Gene3D" id="3.30.420.180">
    <property type="entry name" value="CobE/GbiG C-terminal domain"/>
    <property type="match status" value="1"/>
</dbReference>
<evidence type="ECO:0000313" key="3">
    <source>
        <dbReference type="Proteomes" id="UP000190037"/>
    </source>
</evidence>
<reference evidence="2 3" key="1">
    <citation type="submission" date="2017-03" db="EMBL/GenBank/DDBJ databases">
        <title>Draft genome sequence of Streptomyces scabrisporus NF3, endophyte isolated from Amphipterygium adstringens.</title>
        <authorList>
            <person name="Vazquez M."/>
            <person name="Ceapa C.D."/>
            <person name="Rodriguez Luna D."/>
            <person name="Sanchez Esquivel S."/>
        </authorList>
    </citation>
    <scope>NUCLEOTIDE SEQUENCE [LARGE SCALE GENOMIC DNA]</scope>
    <source>
        <strain evidence="2 3">NF3</strain>
    </source>
</reference>
<dbReference type="Proteomes" id="UP000190037">
    <property type="component" value="Unassembled WGS sequence"/>
</dbReference>
<feature type="domain" description="CobE/GbiG C-terminal" evidence="1">
    <location>
        <begin position="1"/>
        <end position="125"/>
    </location>
</feature>
<dbReference type="PANTHER" id="PTHR37477">
    <property type="entry name" value="COBALT-PRECORRIN-5A HYDROLASE"/>
    <property type="match status" value="1"/>
</dbReference>
<dbReference type="GO" id="GO:0009236">
    <property type="term" value="P:cobalamin biosynthetic process"/>
    <property type="evidence" value="ECO:0007669"/>
    <property type="project" value="InterPro"/>
</dbReference>
<comment type="caution">
    <text evidence="2">The sequence shown here is derived from an EMBL/GenBank/DDBJ whole genome shotgun (WGS) entry which is preliminary data.</text>
</comment>
<gene>
    <name evidence="2" type="ORF">B4N89_28510</name>
</gene>
<protein>
    <recommendedName>
        <fullName evidence="1">CobE/GbiG C-terminal domain-containing protein</fullName>
    </recommendedName>
</protein>
<dbReference type="EMBL" id="MWQN01000001">
    <property type="protein sequence ID" value="OPC85372.1"/>
    <property type="molecule type" value="Genomic_DNA"/>
</dbReference>
<dbReference type="OrthoDB" id="9804789at2"/>
<evidence type="ECO:0000313" key="2">
    <source>
        <dbReference type="EMBL" id="OPC85372.1"/>
    </source>
</evidence>
<dbReference type="PANTHER" id="PTHR37477:SF1">
    <property type="entry name" value="COBALT-PRECORRIN-5A HYDROLASE"/>
    <property type="match status" value="1"/>
</dbReference>
<proteinExistence type="predicted"/>
<dbReference type="InterPro" id="IPR036518">
    <property type="entry name" value="CobE/GbiG_C_sf"/>
</dbReference>
<dbReference type="Pfam" id="PF01890">
    <property type="entry name" value="CbiG_C"/>
    <property type="match status" value="1"/>
</dbReference>
<organism evidence="2 3">
    <name type="scientific">Embleya scabrispora</name>
    <dbReference type="NCBI Taxonomy" id="159449"/>
    <lineage>
        <taxon>Bacteria</taxon>
        <taxon>Bacillati</taxon>
        <taxon>Actinomycetota</taxon>
        <taxon>Actinomycetes</taxon>
        <taxon>Kitasatosporales</taxon>
        <taxon>Streptomycetaceae</taxon>
        <taxon>Embleya</taxon>
    </lineage>
</organism>
<dbReference type="InterPro" id="IPR052553">
    <property type="entry name" value="CbiG_hydrolase"/>
</dbReference>
<name>A0A1T3P8M7_9ACTN</name>
<sequence length="140" mass="13700">MVGIGAARGVGAEEVRASVCAALARAGAARSAVRALVTVASRVDEPGLVAGAALLGLPLYARPAADLAEVPVPHPSERVLAAVGTSSVAEAAARLGPVPGAPPGELVVAKTRGVGARPRCTVAIARHVGSTGGEGDRQMS</sequence>
<dbReference type="InterPro" id="IPR002750">
    <property type="entry name" value="CobE/GbiG_C"/>
</dbReference>
<accession>A0A1T3P8M7</accession>
<dbReference type="AlphaFoldDB" id="A0A1T3P8M7"/>